<comment type="caution">
    <text evidence="2">The sequence shown here is derived from an EMBL/GenBank/DDBJ whole genome shotgun (WGS) entry which is preliminary data.</text>
</comment>
<feature type="compositionally biased region" description="Basic and acidic residues" evidence="1">
    <location>
        <begin position="14"/>
        <end position="26"/>
    </location>
</feature>
<accession>A0A2J0Z319</accession>
<name>A0A2J0Z319_RHIML</name>
<evidence type="ECO:0000313" key="2">
    <source>
        <dbReference type="EMBL" id="PJR14903.1"/>
    </source>
</evidence>
<dbReference type="RefSeq" id="WP_100672169.1">
    <property type="nucleotide sequence ID" value="NZ_CP141212.1"/>
</dbReference>
<dbReference type="Proteomes" id="UP000231987">
    <property type="component" value="Unassembled WGS sequence"/>
</dbReference>
<feature type="region of interest" description="Disordered" evidence="1">
    <location>
        <begin position="1"/>
        <end position="42"/>
    </location>
</feature>
<dbReference type="EMBL" id="NJGD01000005">
    <property type="protein sequence ID" value="PJR14903.1"/>
    <property type="molecule type" value="Genomic_DNA"/>
</dbReference>
<organism evidence="2 3">
    <name type="scientific">Rhizobium meliloti</name>
    <name type="common">Ensifer meliloti</name>
    <name type="synonym">Sinorhizobium meliloti</name>
    <dbReference type="NCBI Taxonomy" id="382"/>
    <lineage>
        <taxon>Bacteria</taxon>
        <taxon>Pseudomonadati</taxon>
        <taxon>Pseudomonadota</taxon>
        <taxon>Alphaproteobacteria</taxon>
        <taxon>Hyphomicrobiales</taxon>
        <taxon>Rhizobiaceae</taxon>
        <taxon>Sinorhizobium/Ensifer group</taxon>
        <taxon>Sinorhizobium</taxon>
    </lineage>
</organism>
<evidence type="ECO:0000313" key="3">
    <source>
        <dbReference type="Proteomes" id="UP000231987"/>
    </source>
</evidence>
<gene>
    <name evidence="2" type="ORF">CEJ86_13870</name>
</gene>
<proteinExistence type="predicted"/>
<reference evidence="2 3" key="1">
    <citation type="submission" date="2017-06" db="EMBL/GenBank/DDBJ databases">
        <title>Ensifer strains isolated from leguminous trees and herbs display diverse denitrification phenotypes with some acting as strong N2O sinks.</title>
        <authorList>
            <person name="Woliy K."/>
            <person name="Mania D."/>
            <person name="Bakken L.R."/>
            <person name="Frostegard A."/>
        </authorList>
    </citation>
    <scope>NUCLEOTIDE SEQUENCE [LARGE SCALE GENOMIC DNA]</scope>
    <source>
        <strain evidence="2 3">AC50a</strain>
    </source>
</reference>
<dbReference type="AlphaFoldDB" id="A0A2J0Z319"/>
<evidence type="ECO:0000256" key="1">
    <source>
        <dbReference type="SAM" id="MobiDB-lite"/>
    </source>
</evidence>
<protein>
    <submittedName>
        <fullName evidence="2">Uncharacterized protein</fullName>
    </submittedName>
</protein>
<sequence length="61" mass="7116">MQDRDDYALPEQSASRDENKDSDTPKKTMAQRRKSVGVTRGADHSRLKALEYLGRRWLSHR</sequence>